<protein>
    <submittedName>
        <fullName evidence="1">Uncharacterized protein</fullName>
    </submittedName>
</protein>
<keyword evidence="2" id="KW-1185">Reference proteome</keyword>
<proteinExistence type="predicted"/>
<dbReference type="EMBL" id="JAFCMP010000501">
    <property type="protein sequence ID" value="KAG5179080.1"/>
    <property type="molecule type" value="Genomic_DNA"/>
</dbReference>
<comment type="caution">
    <text evidence="1">The sequence shown here is derived from an EMBL/GenBank/DDBJ whole genome shotgun (WGS) entry which is preliminary data.</text>
</comment>
<gene>
    <name evidence="1" type="ORF">JKP88DRAFT_327838</name>
</gene>
<dbReference type="AlphaFoldDB" id="A0A836CAF0"/>
<organism evidence="1 2">
    <name type="scientific">Tribonema minus</name>
    <dbReference type="NCBI Taxonomy" id="303371"/>
    <lineage>
        <taxon>Eukaryota</taxon>
        <taxon>Sar</taxon>
        <taxon>Stramenopiles</taxon>
        <taxon>Ochrophyta</taxon>
        <taxon>PX clade</taxon>
        <taxon>Xanthophyceae</taxon>
        <taxon>Tribonematales</taxon>
        <taxon>Tribonemataceae</taxon>
        <taxon>Tribonema</taxon>
    </lineage>
</organism>
<reference evidence="1" key="1">
    <citation type="submission" date="2021-02" db="EMBL/GenBank/DDBJ databases">
        <title>First Annotated Genome of the Yellow-green Alga Tribonema minus.</title>
        <authorList>
            <person name="Mahan K.M."/>
        </authorList>
    </citation>
    <scope>NUCLEOTIDE SEQUENCE</scope>
    <source>
        <strain evidence="1">UTEX B ZZ1240</strain>
    </source>
</reference>
<dbReference type="Proteomes" id="UP000664859">
    <property type="component" value="Unassembled WGS sequence"/>
</dbReference>
<sequence length="254" mass="27740">MVMLEWTAVKGTKRYPVTAYRIIAGLSSGVVHEFKVASLNSVGVGQPGPASPPVRLPRYRDNEPDDRLLLSAETVQRLRARQAAEAEAALEKTCRVVRRLEITKHVKVRGLGDETEEQGQQLGTLSGYTPRLVDGTLNTEQATHRTSSELFEGAAANTGADATTASPSTDVAELKMVPESGDTAPPASWCDDPTNSDYYQGEWAPFLVSNDRTLRHWLPDKYHPSDHLLLAADLRFDAQECAATVPLVSTEGRK</sequence>
<evidence type="ECO:0000313" key="2">
    <source>
        <dbReference type="Proteomes" id="UP000664859"/>
    </source>
</evidence>
<accession>A0A836CAF0</accession>
<evidence type="ECO:0000313" key="1">
    <source>
        <dbReference type="EMBL" id="KAG5179080.1"/>
    </source>
</evidence>
<name>A0A836CAF0_9STRA</name>